<feature type="transmembrane region" description="Helical" evidence="5">
    <location>
        <begin position="155"/>
        <end position="174"/>
    </location>
</feature>
<keyword evidence="3 5" id="KW-1133">Transmembrane helix</keyword>
<feature type="domain" description="ABC transmembrane type-1" evidence="7">
    <location>
        <begin position="16"/>
        <end position="298"/>
    </location>
</feature>
<protein>
    <submittedName>
        <fullName evidence="8">ABC transporter ATP-binding protein/permease</fullName>
    </submittedName>
</protein>
<evidence type="ECO:0000256" key="5">
    <source>
        <dbReference type="SAM" id="Phobius"/>
    </source>
</evidence>
<sequence length="578" mass="63741">MFKLAVFLKPYKKECIIGPAFKLLEATFELLLPTIMALIIKNGVDKHNIDYVLKMGGVMLIMAILGFCSSMICQYYAARASQGFGTTLRNTIFKHISSLSYAEIDTLGASSLINRITNDVNQLQLAVAMLIRLVIRAPFICIGAIIMSMIMDFKLSMIFLAVTPIFAFILYLVISKSSPLYLKYQEKLDKIALILRENLSGVRVIRAFARTESEKKRFYDTNDDLTKTAIHVGKISALLNPMTSFVMNAAIIAILWVAGIHINIGRLSHGEIIAFVNYITQILLALIVVSNLVIIFTKAVTSAARINEVLETSTSIQHNESQIQHVISGTVPSIQFNSVSFAYNNTGDKVLEDISVTIKPGETIGIIGSTGSGKSTFVNLIPRFYDVTEGSIFVEGINIKDYQLYKLRDKIGIVPQKSVLFTGSIAENIRWGKQNATDEEVKAAAKIAQADEFISKLPEGYNTQVSRGGLNFSGGQKQRLTIARALVSKPDILILDDSSSALDFATDVELRRAITESSKSMTVLIVSQRASTIKQADKIIVFDGRHIAGFGTHKELMNNCEVYKEICLSQLSSEEASK</sequence>
<gene>
    <name evidence="8" type="ORF">KQI89_00385</name>
</gene>
<evidence type="ECO:0000259" key="7">
    <source>
        <dbReference type="PROSITE" id="PS50929"/>
    </source>
</evidence>
<dbReference type="Pfam" id="PF00664">
    <property type="entry name" value="ABC_membrane"/>
    <property type="match status" value="1"/>
</dbReference>
<feature type="transmembrane region" description="Helical" evidence="5">
    <location>
        <begin position="125"/>
        <end position="148"/>
    </location>
</feature>
<evidence type="ECO:0000256" key="1">
    <source>
        <dbReference type="ARBA" id="ARBA00004141"/>
    </source>
</evidence>
<feature type="transmembrane region" description="Helical" evidence="5">
    <location>
        <begin position="20"/>
        <end position="40"/>
    </location>
</feature>
<evidence type="ECO:0000256" key="3">
    <source>
        <dbReference type="ARBA" id="ARBA00022989"/>
    </source>
</evidence>
<dbReference type="PROSITE" id="PS50893">
    <property type="entry name" value="ABC_TRANSPORTER_2"/>
    <property type="match status" value="1"/>
</dbReference>
<dbReference type="Pfam" id="PF00005">
    <property type="entry name" value="ABC_tran"/>
    <property type="match status" value="1"/>
</dbReference>
<dbReference type="CDD" id="cd18548">
    <property type="entry name" value="ABC_6TM_Tm287_like"/>
    <property type="match status" value="1"/>
</dbReference>
<dbReference type="InterPro" id="IPR017871">
    <property type="entry name" value="ABC_transporter-like_CS"/>
</dbReference>
<evidence type="ECO:0000313" key="8">
    <source>
        <dbReference type="EMBL" id="MBU5590213.1"/>
    </source>
</evidence>
<dbReference type="EMBL" id="JAHLQL010000001">
    <property type="protein sequence ID" value="MBU5590213.1"/>
    <property type="molecule type" value="Genomic_DNA"/>
</dbReference>
<feature type="domain" description="ABC transporter" evidence="6">
    <location>
        <begin position="334"/>
        <end position="569"/>
    </location>
</feature>
<dbReference type="PANTHER" id="PTHR43394:SF1">
    <property type="entry name" value="ATP-BINDING CASSETTE SUB-FAMILY B MEMBER 10, MITOCHONDRIAL"/>
    <property type="match status" value="1"/>
</dbReference>
<dbReference type="InterPro" id="IPR003439">
    <property type="entry name" value="ABC_transporter-like_ATP-bd"/>
</dbReference>
<reference evidence="8 9" key="1">
    <citation type="submission" date="2021-06" db="EMBL/GenBank/DDBJ databases">
        <authorList>
            <person name="Sun Q."/>
            <person name="Li D."/>
        </authorList>
    </citation>
    <scope>NUCLEOTIDE SEQUENCE [LARGE SCALE GENOMIC DNA]</scope>
    <source>
        <strain evidence="8 9">MSJ-4</strain>
    </source>
</reference>
<evidence type="ECO:0000259" key="6">
    <source>
        <dbReference type="PROSITE" id="PS50893"/>
    </source>
</evidence>
<feature type="transmembrane region" description="Helical" evidence="5">
    <location>
        <begin position="276"/>
        <end position="296"/>
    </location>
</feature>
<keyword evidence="9" id="KW-1185">Reference proteome</keyword>
<accession>A0ABS6EXT8</accession>
<dbReference type="InterPro" id="IPR039421">
    <property type="entry name" value="Type_1_exporter"/>
</dbReference>
<dbReference type="GO" id="GO:0005524">
    <property type="term" value="F:ATP binding"/>
    <property type="evidence" value="ECO:0007669"/>
    <property type="project" value="UniProtKB-KW"/>
</dbReference>
<dbReference type="InterPro" id="IPR011527">
    <property type="entry name" value="ABC1_TM_dom"/>
</dbReference>
<dbReference type="SMART" id="SM00382">
    <property type="entry name" value="AAA"/>
    <property type="match status" value="1"/>
</dbReference>
<evidence type="ECO:0000256" key="2">
    <source>
        <dbReference type="ARBA" id="ARBA00022692"/>
    </source>
</evidence>
<dbReference type="InterPro" id="IPR003593">
    <property type="entry name" value="AAA+_ATPase"/>
</dbReference>
<evidence type="ECO:0000256" key="4">
    <source>
        <dbReference type="ARBA" id="ARBA00023136"/>
    </source>
</evidence>
<keyword evidence="4 5" id="KW-0472">Membrane</keyword>
<dbReference type="PROSITE" id="PS00211">
    <property type="entry name" value="ABC_TRANSPORTER_1"/>
    <property type="match status" value="1"/>
</dbReference>
<dbReference type="Proteomes" id="UP000736583">
    <property type="component" value="Unassembled WGS sequence"/>
</dbReference>
<dbReference type="PROSITE" id="PS50929">
    <property type="entry name" value="ABC_TM1F"/>
    <property type="match status" value="1"/>
</dbReference>
<comment type="caution">
    <text evidence="8">The sequence shown here is derived from an EMBL/GenBank/DDBJ whole genome shotgun (WGS) entry which is preliminary data.</text>
</comment>
<keyword evidence="8" id="KW-0547">Nucleotide-binding</keyword>
<organism evidence="8 9">
    <name type="scientific">Clostridium simiarum</name>
    <dbReference type="NCBI Taxonomy" id="2841506"/>
    <lineage>
        <taxon>Bacteria</taxon>
        <taxon>Bacillati</taxon>
        <taxon>Bacillota</taxon>
        <taxon>Clostridia</taxon>
        <taxon>Eubacteriales</taxon>
        <taxon>Clostridiaceae</taxon>
        <taxon>Clostridium</taxon>
    </lineage>
</organism>
<keyword evidence="8" id="KW-0067">ATP-binding</keyword>
<evidence type="ECO:0000313" key="9">
    <source>
        <dbReference type="Proteomes" id="UP000736583"/>
    </source>
</evidence>
<feature type="transmembrane region" description="Helical" evidence="5">
    <location>
        <begin position="245"/>
        <end position="264"/>
    </location>
</feature>
<proteinExistence type="predicted"/>
<name>A0ABS6EXT8_9CLOT</name>
<keyword evidence="2 5" id="KW-0812">Transmembrane</keyword>
<comment type="subcellular location">
    <subcellularLocation>
        <location evidence="1">Membrane</location>
        <topology evidence="1">Multi-pass membrane protein</topology>
    </subcellularLocation>
</comment>
<feature type="transmembrane region" description="Helical" evidence="5">
    <location>
        <begin position="52"/>
        <end position="77"/>
    </location>
</feature>
<dbReference type="PANTHER" id="PTHR43394">
    <property type="entry name" value="ATP-DEPENDENT PERMEASE MDL1, MITOCHONDRIAL"/>
    <property type="match status" value="1"/>
</dbReference>